<dbReference type="RefSeq" id="WP_163056466.1">
    <property type="nucleotide sequence ID" value="NZ_JAAGLI010000377.1"/>
</dbReference>
<evidence type="ECO:0000256" key="2">
    <source>
        <dbReference type="ARBA" id="ARBA00022741"/>
    </source>
</evidence>
<gene>
    <name evidence="6" type="ORF">G3I70_14995</name>
</gene>
<proteinExistence type="inferred from homology"/>
<dbReference type="Gene3D" id="3.40.50.300">
    <property type="entry name" value="P-loop containing nucleotide triphosphate hydrolases"/>
    <property type="match status" value="1"/>
</dbReference>
<dbReference type="PANTHER" id="PTHR42708:SF1">
    <property type="entry name" value="GLIDING MOTILITY PROTEIN MGLA"/>
    <property type="match status" value="1"/>
</dbReference>
<dbReference type="Proteomes" id="UP000475532">
    <property type="component" value="Unassembled WGS sequence"/>
</dbReference>
<keyword evidence="6" id="KW-0067">ATP-binding</keyword>
<dbReference type="EMBL" id="JAAGLI010000377">
    <property type="protein sequence ID" value="NEA23788.1"/>
    <property type="molecule type" value="Genomic_DNA"/>
</dbReference>
<dbReference type="GO" id="GO:0016787">
    <property type="term" value="F:hydrolase activity"/>
    <property type="evidence" value="ECO:0007669"/>
    <property type="project" value="UniProtKB-KW"/>
</dbReference>
<evidence type="ECO:0000256" key="1">
    <source>
        <dbReference type="ARBA" id="ARBA00005290"/>
    </source>
</evidence>
<feature type="region of interest" description="Disordered" evidence="5">
    <location>
        <begin position="199"/>
        <end position="218"/>
    </location>
</feature>
<comment type="similarity">
    <text evidence="1">Belongs to the GPN-loop GTPase family.</text>
</comment>
<dbReference type="AlphaFoldDB" id="A0A6L9QFH9"/>
<dbReference type="GO" id="GO:0005524">
    <property type="term" value="F:ATP binding"/>
    <property type="evidence" value="ECO:0007669"/>
    <property type="project" value="UniProtKB-KW"/>
</dbReference>
<evidence type="ECO:0000313" key="7">
    <source>
        <dbReference type="Proteomes" id="UP000475532"/>
    </source>
</evidence>
<evidence type="ECO:0000256" key="5">
    <source>
        <dbReference type="SAM" id="MobiDB-lite"/>
    </source>
</evidence>
<dbReference type="InterPro" id="IPR052705">
    <property type="entry name" value="Gliding_Motility_GTPase"/>
</dbReference>
<dbReference type="SUPFAM" id="SSF52540">
    <property type="entry name" value="P-loop containing nucleoside triphosphate hydrolases"/>
    <property type="match status" value="1"/>
</dbReference>
<dbReference type="PANTHER" id="PTHR42708">
    <property type="entry name" value="ATP/GTP-BINDING PROTEIN-RELATED"/>
    <property type="match status" value="1"/>
</dbReference>
<evidence type="ECO:0000313" key="6">
    <source>
        <dbReference type="EMBL" id="NEA23788.1"/>
    </source>
</evidence>
<comment type="caution">
    <text evidence="6">The sequence shown here is derived from an EMBL/GenBank/DDBJ whole genome shotgun (WGS) entry which is preliminary data.</text>
</comment>
<organism evidence="6 7">
    <name type="scientific">Actinomadura bangladeshensis</name>
    <dbReference type="NCBI Taxonomy" id="453573"/>
    <lineage>
        <taxon>Bacteria</taxon>
        <taxon>Bacillati</taxon>
        <taxon>Actinomycetota</taxon>
        <taxon>Actinomycetes</taxon>
        <taxon>Streptosporangiales</taxon>
        <taxon>Thermomonosporaceae</taxon>
        <taxon>Actinomadura</taxon>
    </lineage>
</organism>
<dbReference type="InterPro" id="IPR004130">
    <property type="entry name" value="Gpn"/>
</dbReference>
<protein>
    <submittedName>
        <fullName evidence="6">ATP-binding protein</fullName>
    </submittedName>
</protein>
<evidence type="ECO:0000256" key="3">
    <source>
        <dbReference type="ARBA" id="ARBA00022801"/>
    </source>
</evidence>
<keyword evidence="3" id="KW-0378">Hydrolase</keyword>
<accession>A0A6L9QFH9</accession>
<name>A0A6L9QFH9_9ACTN</name>
<dbReference type="CDD" id="cd00882">
    <property type="entry name" value="Ras_like_GTPase"/>
    <property type="match status" value="1"/>
</dbReference>
<dbReference type="InterPro" id="IPR027417">
    <property type="entry name" value="P-loop_NTPase"/>
</dbReference>
<keyword evidence="2" id="KW-0547">Nucleotide-binding</keyword>
<dbReference type="Pfam" id="PF03029">
    <property type="entry name" value="ATP_bind_1"/>
    <property type="match status" value="1"/>
</dbReference>
<evidence type="ECO:0000256" key="4">
    <source>
        <dbReference type="ARBA" id="ARBA00023134"/>
    </source>
</evidence>
<reference evidence="6 7" key="1">
    <citation type="submission" date="2020-01" db="EMBL/GenBank/DDBJ databases">
        <title>Insect and environment-associated Actinomycetes.</title>
        <authorList>
            <person name="Currrie C."/>
            <person name="Chevrette M."/>
            <person name="Carlson C."/>
            <person name="Stubbendieck R."/>
            <person name="Wendt-Pienkowski E."/>
        </authorList>
    </citation>
    <scope>NUCLEOTIDE SEQUENCE [LARGE SCALE GENOMIC DNA]</scope>
    <source>
        <strain evidence="6 7">SID10258</strain>
    </source>
</reference>
<sequence>MSPDHPPRPPESRGQESYSATPVKIIISGGFGVGKTTLIGAASEIQPLTTEEYLTEISNGIDSLTGVERKSTTTVALDFGRLTFPRQQMVLYLFGTPGQDRFWFTWDDLVIGAVGAVVLVDTRRVTDAFAAVGYFEQRHIPFVVAINEFDNAPYRYTPAEVRAALEVPGHVPVVCCDARDERSAITVLLTLVDHALTRERTQPSRPVSPEARAYGAPA</sequence>
<keyword evidence="4" id="KW-0342">GTP-binding</keyword>
<dbReference type="GO" id="GO:0005525">
    <property type="term" value="F:GTP binding"/>
    <property type="evidence" value="ECO:0007669"/>
    <property type="project" value="UniProtKB-KW"/>
</dbReference>